<dbReference type="EMBL" id="LBVS01000006">
    <property type="protein sequence ID" value="KKQ90720.1"/>
    <property type="molecule type" value="Genomic_DNA"/>
</dbReference>
<accession>A0A0G0LRX4</accession>
<dbReference type="Gene3D" id="1.20.1440.60">
    <property type="entry name" value="23S rRNA-intervening sequence"/>
    <property type="match status" value="1"/>
</dbReference>
<dbReference type="Proteomes" id="UP000033862">
    <property type="component" value="Unassembled WGS sequence"/>
</dbReference>
<dbReference type="CDD" id="cd16376">
    <property type="entry name" value="Avd_like"/>
    <property type="match status" value="1"/>
</dbReference>
<protein>
    <recommendedName>
        <fullName evidence="1">bAvd-like domain-containing protein</fullName>
    </recommendedName>
</protein>
<proteinExistence type="predicted"/>
<evidence type="ECO:0000313" key="2">
    <source>
        <dbReference type="EMBL" id="KKQ90720.1"/>
    </source>
</evidence>
<dbReference type="AlphaFoldDB" id="A0A0G0LRX4"/>
<dbReference type="SUPFAM" id="SSF158446">
    <property type="entry name" value="IVS-encoded protein-like"/>
    <property type="match status" value="1"/>
</dbReference>
<evidence type="ECO:0000313" key="3">
    <source>
        <dbReference type="Proteomes" id="UP000033862"/>
    </source>
</evidence>
<gene>
    <name evidence="2" type="ORF">UT15_C0006G0021</name>
</gene>
<dbReference type="InterPro" id="IPR036583">
    <property type="entry name" value="23S_rRNA_IVS_sf"/>
</dbReference>
<feature type="domain" description="bAvd-like" evidence="1">
    <location>
        <begin position="9"/>
        <end position="111"/>
    </location>
</feature>
<sequence>MQNEIPLFQKTYDFYKLFYLYIDHFPKKSREVLGQKIEQIILELLEAISRASYANQTEKIKDLKLASTKLDFLKTLIRLTHELKVIDQKKYLNLETNLQEIGKMLGGWIRSLKA</sequence>
<dbReference type="PATRIC" id="fig|1618332.3.peg.254"/>
<dbReference type="InterPro" id="IPR055360">
    <property type="entry name" value="bAvd"/>
</dbReference>
<dbReference type="NCBIfam" id="TIGR02436">
    <property type="entry name" value="four helix bundle protein"/>
    <property type="match status" value="1"/>
</dbReference>
<dbReference type="Pfam" id="PF22296">
    <property type="entry name" value="bAvd"/>
    <property type="match status" value="1"/>
</dbReference>
<comment type="caution">
    <text evidence="2">The sequence shown here is derived from an EMBL/GenBank/DDBJ whole genome shotgun (WGS) entry which is preliminary data.</text>
</comment>
<reference evidence="2 3" key="1">
    <citation type="journal article" date="2015" name="Nature">
        <title>rRNA introns, odd ribosomes, and small enigmatic genomes across a large radiation of phyla.</title>
        <authorList>
            <person name="Brown C.T."/>
            <person name="Hug L.A."/>
            <person name="Thomas B.C."/>
            <person name="Sharon I."/>
            <person name="Castelle C.J."/>
            <person name="Singh A."/>
            <person name="Wilkins M.J."/>
            <person name="Williams K.H."/>
            <person name="Banfield J.F."/>
        </authorList>
    </citation>
    <scope>NUCLEOTIDE SEQUENCE [LARGE SCALE GENOMIC DNA]</scope>
</reference>
<dbReference type="NCBIfam" id="NF033474">
    <property type="entry name" value="DivGenRetAVD"/>
    <property type="match status" value="1"/>
</dbReference>
<organism evidence="2 3">
    <name type="scientific">Berkelbacteria bacterium GW2011_GWA1_39_10</name>
    <dbReference type="NCBI Taxonomy" id="1618332"/>
    <lineage>
        <taxon>Bacteria</taxon>
        <taxon>Candidatus Berkelbacteria</taxon>
    </lineage>
</organism>
<dbReference type="InterPro" id="IPR012657">
    <property type="entry name" value="23S_rRNA-intervening_sequence"/>
</dbReference>
<evidence type="ECO:0000259" key="1">
    <source>
        <dbReference type="Pfam" id="PF22296"/>
    </source>
</evidence>
<name>A0A0G0LRX4_9BACT</name>